<reference evidence="2 3" key="1">
    <citation type="journal article" date="2024" name="Ann. Entomol. Soc. Am.">
        <title>Genomic analyses of the southern and eastern yellowjacket wasps (Hymenoptera: Vespidae) reveal evolutionary signatures of social life.</title>
        <authorList>
            <person name="Catto M.A."/>
            <person name="Caine P.B."/>
            <person name="Orr S.E."/>
            <person name="Hunt B.G."/>
            <person name="Goodisman M.A.D."/>
        </authorList>
    </citation>
    <scope>NUCLEOTIDE SEQUENCE [LARGE SCALE GENOMIC DNA]</scope>
    <source>
        <strain evidence="2">233</strain>
        <tissue evidence="2">Head and thorax</tissue>
    </source>
</reference>
<feature type="compositionally biased region" description="Polar residues" evidence="1">
    <location>
        <begin position="91"/>
        <end position="100"/>
    </location>
</feature>
<dbReference type="AlphaFoldDB" id="A0ABD2BTH6"/>
<evidence type="ECO:0000313" key="2">
    <source>
        <dbReference type="EMBL" id="KAL2735990.1"/>
    </source>
</evidence>
<comment type="caution">
    <text evidence="2">The sequence shown here is derived from an EMBL/GenBank/DDBJ whole genome shotgun (WGS) entry which is preliminary data.</text>
</comment>
<gene>
    <name evidence="2" type="ORF">V1478_002674</name>
</gene>
<name>A0ABD2BTH6_VESSQ</name>
<feature type="region of interest" description="Disordered" evidence="1">
    <location>
        <begin position="40"/>
        <end position="102"/>
    </location>
</feature>
<organism evidence="2 3">
    <name type="scientific">Vespula squamosa</name>
    <name type="common">Southern yellow jacket</name>
    <name type="synonym">Wasp</name>
    <dbReference type="NCBI Taxonomy" id="30214"/>
    <lineage>
        <taxon>Eukaryota</taxon>
        <taxon>Metazoa</taxon>
        <taxon>Ecdysozoa</taxon>
        <taxon>Arthropoda</taxon>
        <taxon>Hexapoda</taxon>
        <taxon>Insecta</taxon>
        <taxon>Pterygota</taxon>
        <taxon>Neoptera</taxon>
        <taxon>Endopterygota</taxon>
        <taxon>Hymenoptera</taxon>
        <taxon>Apocrita</taxon>
        <taxon>Aculeata</taxon>
        <taxon>Vespoidea</taxon>
        <taxon>Vespidae</taxon>
        <taxon>Vespinae</taxon>
        <taxon>Vespula</taxon>
    </lineage>
</organism>
<protein>
    <submittedName>
        <fullName evidence="2">Uncharacterized protein</fullName>
    </submittedName>
</protein>
<evidence type="ECO:0000256" key="1">
    <source>
        <dbReference type="SAM" id="MobiDB-lite"/>
    </source>
</evidence>
<accession>A0ABD2BTH6</accession>
<dbReference type="Proteomes" id="UP001607302">
    <property type="component" value="Unassembled WGS sequence"/>
</dbReference>
<evidence type="ECO:0000313" key="3">
    <source>
        <dbReference type="Proteomes" id="UP001607302"/>
    </source>
</evidence>
<dbReference type="EMBL" id="JAUDFV010000056">
    <property type="protein sequence ID" value="KAL2735990.1"/>
    <property type="molecule type" value="Genomic_DNA"/>
</dbReference>
<proteinExistence type="predicted"/>
<sequence length="121" mass="13995">MKRNNHYEKISTRNRSINARKYNIGISRLPLADVQEITEYEDSTDDNSTTTNKSKETPLKKNKLGWNKNSEEKLFNRNVKKNQITRKEDSSTYSTDSVSGTKKKVRLRGGTDFFRSSLVSE</sequence>
<keyword evidence="3" id="KW-1185">Reference proteome</keyword>